<evidence type="ECO:0000256" key="1">
    <source>
        <dbReference type="SAM" id="MobiDB-lite"/>
    </source>
</evidence>
<organism evidence="3">
    <name type="scientific">Lygus hesperus</name>
    <name type="common">Western plant bug</name>
    <dbReference type="NCBI Taxonomy" id="30085"/>
    <lineage>
        <taxon>Eukaryota</taxon>
        <taxon>Metazoa</taxon>
        <taxon>Ecdysozoa</taxon>
        <taxon>Arthropoda</taxon>
        <taxon>Hexapoda</taxon>
        <taxon>Insecta</taxon>
        <taxon>Pterygota</taxon>
        <taxon>Neoptera</taxon>
        <taxon>Paraneoptera</taxon>
        <taxon>Hemiptera</taxon>
        <taxon>Heteroptera</taxon>
        <taxon>Panheteroptera</taxon>
        <taxon>Cimicomorpha</taxon>
        <taxon>Miridae</taxon>
        <taxon>Mirini</taxon>
        <taxon>Lygus</taxon>
    </lineage>
</organism>
<reference evidence="3" key="2">
    <citation type="submission" date="2014-07" db="EMBL/GenBank/DDBJ databases">
        <authorList>
            <person name="Hull J."/>
        </authorList>
    </citation>
    <scope>NUCLEOTIDE SEQUENCE</scope>
</reference>
<feature type="transmembrane region" description="Helical" evidence="2">
    <location>
        <begin position="64"/>
        <end position="84"/>
    </location>
</feature>
<evidence type="ECO:0000256" key="2">
    <source>
        <dbReference type="SAM" id="Phobius"/>
    </source>
</evidence>
<feature type="transmembrane region" description="Helical" evidence="2">
    <location>
        <begin position="136"/>
        <end position="165"/>
    </location>
</feature>
<protein>
    <submittedName>
        <fullName evidence="3">Uncharacterized protein</fullName>
    </submittedName>
</protein>
<sequence length="337" mass="37512">LKVKKLRVRHLIIVVSAMELTSTLESANMLPGAVDNQVMPPHLRPIPDIAHPGESHWNAFRTSMACLIFSIVLDMLRICVSIHILNTESTALGTAKDASTYSTVRCILLIIPSIMLGMAVYVRLHSTHAISNLANLVILGLVNVMLDLVLSIILLHSIIIAFVGLCTQFCVRTVCISVLHPAQFLPPCACSCHLSHFHRMCLCCGRLCLLLCLRRLYFLRYLRCTLTASTCCPQPPLLPHTSPPPLRTQVIGVTATCVTHALMMIQAQKLWDTVWERRRVRIAERVAESRKSYSQHLQTAQMRYLPHPYPYASVEASDSISSNEDTQLLTSPLVSSS</sequence>
<feature type="region of interest" description="Disordered" evidence="1">
    <location>
        <begin position="316"/>
        <end position="337"/>
    </location>
</feature>
<name>A0A0A9XKQ7_LYGHE</name>
<feature type="non-terminal residue" evidence="3">
    <location>
        <position position="1"/>
    </location>
</feature>
<keyword evidence="2" id="KW-0472">Membrane</keyword>
<keyword evidence="2" id="KW-0812">Transmembrane</keyword>
<dbReference type="EMBL" id="GBHO01022292">
    <property type="protein sequence ID" value="JAG21312.1"/>
    <property type="molecule type" value="Transcribed_RNA"/>
</dbReference>
<reference evidence="3" key="1">
    <citation type="journal article" date="2014" name="PLoS ONE">
        <title>Transcriptome-Based Identification of ABC Transporters in the Western Tarnished Plant Bug Lygus hesperus.</title>
        <authorList>
            <person name="Hull J.J."/>
            <person name="Chaney K."/>
            <person name="Geib S.M."/>
            <person name="Fabrick J.A."/>
            <person name="Brent C.S."/>
            <person name="Walsh D."/>
            <person name="Lavine L.C."/>
        </authorList>
    </citation>
    <scope>NUCLEOTIDE SEQUENCE</scope>
</reference>
<evidence type="ECO:0000313" key="3">
    <source>
        <dbReference type="EMBL" id="JAG21312.1"/>
    </source>
</evidence>
<gene>
    <name evidence="3" type="ORF">CM83_4284</name>
</gene>
<keyword evidence="2" id="KW-1133">Transmembrane helix</keyword>
<feature type="transmembrane region" description="Helical" evidence="2">
    <location>
        <begin position="104"/>
        <end position="124"/>
    </location>
</feature>
<dbReference type="AlphaFoldDB" id="A0A0A9XKQ7"/>
<accession>A0A0A9XKQ7</accession>
<proteinExistence type="predicted"/>